<dbReference type="InterPro" id="IPR011009">
    <property type="entry name" value="Kinase-like_dom_sf"/>
</dbReference>
<evidence type="ECO:0000256" key="5">
    <source>
        <dbReference type="ARBA" id="ARBA00023033"/>
    </source>
</evidence>
<comment type="similarity">
    <text evidence="1">Belongs to the paxM FAD-dependent monooxygenase family.</text>
</comment>
<keyword evidence="10" id="KW-1185">Reference proteome</keyword>
<evidence type="ECO:0000256" key="3">
    <source>
        <dbReference type="ARBA" id="ARBA00022827"/>
    </source>
</evidence>
<evidence type="ECO:0000259" key="8">
    <source>
        <dbReference type="Pfam" id="PF01494"/>
    </source>
</evidence>
<dbReference type="GO" id="GO:0071949">
    <property type="term" value="F:FAD binding"/>
    <property type="evidence" value="ECO:0007669"/>
    <property type="project" value="InterPro"/>
</dbReference>
<keyword evidence="7" id="KW-1133">Transmembrane helix</keyword>
<proteinExistence type="inferred from homology"/>
<keyword evidence="4" id="KW-0560">Oxidoreductase</keyword>
<gene>
    <name evidence="9" type="ORF">LTR25_010982</name>
</gene>
<reference evidence="9 10" key="1">
    <citation type="submission" date="2023-06" db="EMBL/GenBank/DDBJ databases">
        <title>Black Yeasts Isolated from many extreme environments.</title>
        <authorList>
            <person name="Coleine C."/>
            <person name="Stajich J.E."/>
            <person name="Selbmann L."/>
        </authorList>
    </citation>
    <scope>NUCLEOTIDE SEQUENCE [LARGE SCALE GENOMIC DNA]</scope>
    <source>
        <strain evidence="9 10">CCFEE 5887</strain>
    </source>
</reference>
<feature type="transmembrane region" description="Helical" evidence="7">
    <location>
        <begin position="47"/>
        <end position="66"/>
    </location>
</feature>
<dbReference type="PANTHER" id="PTHR13789:SF307">
    <property type="entry name" value="HYDROXYLASE, PUTATIVE (AFU_ORTHOLOGUE AFUA_2G04330)-RELATED"/>
    <property type="match status" value="1"/>
</dbReference>
<dbReference type="Proteomes" id="UP001345827">
    <property type="component" value="Unassembled WGS sequence"/>
</dbReference>
<evidence type="ECO:0000256" key="6">
    <source>
        <dbReference type="SAM" id="MobiDB-lite"/>
    </source>
</evidence>
<feature type="region of interest" description="Disordered" evidence="6">
    <location>
        <begin position="1"/>
        <end position="39"/>
    </location>
</feature>
<keyword evidence="5" id="KW-0503">Monooxygenase</keyword>
<dbReference type="InterPro" id="IPR036188">
    <property type="entry name" value="FAD/NAD-bd_sf"/>
</dbReference>
<accession>A0AAV9PQF6</accession>
<keyword evidence="7" id="KW-0812">Transmembrane</keyword>
<dbReference type="InterPro" id="IPR002938">
    <property type="entry name" value="FAD-bd"/>
</dbReference>
<evidence type="ECO:0000313" key="10">
    <source>
        <dbReference type="Proteomes" id="UP001345827"/>
    </source>
</evidence>
<comment type="caution">
    <text evidence="9">The sequence shown here is derived from an EMBL/GenBank/DDBJ whole genome shotgun (WGS) entry which is preliminary data.</text>
</comment>
<feature type="domain" description="FAD-binding" evidence="8">
    <location>
        <begin position="48"/>
        <end position="166"/>
    </location>
</feature>
<dbReference type="Gene3D" id="3.50.50.60">
    <property type="entry name" value="FAD/NAD(P)-binding domain"/>
    <property type="match status" value="2"/>
</dbReference>
<keyword evidence="7" id="KW-0472">Membrane</keyword>
<evidence type="ECO:0000256" key="2">
    <source>
        <dbReference type="ARBA" id="ARBA00022630"/>
    </source>
</evidence>
<dbReference type="EMBL" id="JAXLQG010000037">
    <property type="protein sequence ID" value="KAK5527659.1"/>
    <property type="molecule type" value="Genomic_DNA"/>
</dbReference>
<evidence type="ECO:0000256" key="7">
    <source>
        <dbReference type="SAM" id="Phobius"/>
    </source>
</evidence>
<feature type="domain" description="FAD-binding" evidence="8">
    <location>
        <begin position="223"/>
        <end position="288"/>
    </location>
</feature>
<evidence type="ECO:0000256" key="4">
    <source>
        <dbReference type="ARBA" id="ARBA00023002"/>
    </source>
</evidence>
<dbReference type="SUPFAM" id="SSF51905">
    <property type="entry name" value="FAD/NAD(P)-binding domain"/>
    <property type="match status" value="1"/>
</dbReference>
<dbReference type="InterPro" id="IPR050493">
    <property type="entry name" value="FAD-dep_Monooxygenase_BioMet"/>
</dbReference>
<dbReference type="AlphaFoldDB" id="A0AAV9PQF6"/>
<protein>
    <recommendedName>
        <fullName evidence="8">FAD-binding domain-containing protein</fullName>
    </recommendedName>
</protein>
<dbReference type="Pfam" id="PF01494">
    <property type="entry name" value="FAD_binding_3"/>
    <property type="match status" value="2"/>
</dbReference>
<keyword evidence="2" id="KW-0285">Flavoprotein</keyword>
<evidence type="ECO:0000256" key="1">
    <source>
        <dbReference type="ARBA" id="ARBA00007992"/>
    </source>
</evidence>
<sequence length="802" mass="89493">MERHNSRSLNIPPDHDHASCGTSAKTADNDLSDPGHRGLYDAPKRPLNVIIVGAGIAGLALAGLMGRSGHKVVVMEAAPNIADVGAGITCSPNLTRLLSRWGLDPSLRKHTNVLSQITLRRWEDGRFLGAAPLMPGAEAKHGAPQYVLHRADLHRTLMEEAETVMCHPDTGFAEESWTAKASKQKILDHFGSWDPLRLGKLLELIPDDNIMEWRLCQHDPLPTWVIGKVVLIGDACHPMLPYVAQGAAQAIEDVAVLHLAVNRASNPEDLSVLLKAYQLARKPRSEYVMGVGGVTGAVLHLPDGPEQQVRDEKFRLVPEGGDNPDLLGDAEMQKFLWDYDPEKEFLENIESHITSWISSLHPKKLECKLDCNFLNGSYNLCQKLRFCDGTTWLLRMPIIGSVCDEYADEKIAVEVEVLSLLRDSNVPVPGIIAWGLTAANPLGLGPYIVMDFIEGVSVNTLLRQQHNTRLLRDDICDDDVKFLYRQFARILLQLFQIDFPVLGSLPTPVTGFNAPVRPLTFKAHDILQTGGVDTFGDRTIGFSDTADYFCYLACQDWAQFQRQPNSGGGPTVTQAKYAALRALQAIAPQLVEPSYASGPYKLVCDDLGLASLIVRSADDLTVVGVVDLEWSYAGPAQLFGSAPWWLLQDRLNNYDTFLDKEEAPRVLGRYLRNLDVFKTVLEEEEARMPGQQTMELSRLVRHSEESGSMWLHMLLLWGFNHPDNLPFTQLQARLGQERWKELEEGHHGKEAREFTEWKLAELDKYDEMVERMECLQDDVENGKMTMEAFVAVLREPNGFGKA</sequence>
<evidence type="ECO:0000313" key="9">
    <source>
        <dbReference type="EMBL" id="KAK5527659.1"/>
    </source>
</evidence>
<name>A0AAV9PQF6_9PEZI</name>
<organism evidence="9 10">
    <name type="scientific">Vermiconidia calcicola</name>
    <dbReference type="NCBI Taxonomy" id="1690605"/>
    <lineage>
        <taxon>Eukaryota</taxon>
        <taxon>Fungi</taxon>
        <taxon>Dikarya</taxon>
        <taxon>Ascomycota</taxon>
        <taxon>Pezizomycotina</taxon>
        <taxon>Dothideomycetes</taxon>
        <taxon>Dothideomycetidae</taxon>
        <taxon>Mycosphaerellales</taxon>
        <taxon>Extremaceae</taxon>
        <taxon>Vermiconidia</taxon>
    </lineage>
</organism>
<keyword evidence="3" id="KW-0274">FAD</keyword>
<dbReference type="GO" id="GO:0004497">
    <property type="term" value="F:monooxygenase activity"/>
    <property type="evidence" value="ECO:0007669"/>
    <property type="project" value="UniProtKB-KW"/>
</dbReference>
<dbReference type="SUPFAM" id="SSF56112">
    <property type="entry name" value="Protein kinase-like (PK-like)"/>
    <property type="match status" value="1"/>
</dbReference>
<dbReference type="PANTHER" id="PTHR13789">
    <property type="entry name" value="MONOOXYGENASE"/>
    <property type="match status" value="1"/>
</dbReference>